<dbReference type="Pfam" id="PF07883">
    <property type="entry name" value="Cupin_2"/>
    <property type="match status" value="1"/>
</dbReference>
<dbReference type="SUPFAM" id="SSF51182">
    <property type="entry name" value="RmlC-like cupins"/>
    <property type="match status" value="1"/>
</dbReference>
<protein>
    <submittedName>
        <fullName evidence="2">Cupin domain-containing protein</fullName>
    </submittedName>
</protein>
<dbReference type="Proteomes" id="UP001597502">
    <property type="component" value="Unassembled WGS sequence"/>
</dbReference>
<proteinExistence type="predicted"/>
<dbReference type="InterPro" id="IPR013096">
    <property type="entry name" value="Cupin_2"/>
</dbReference>
<reference evidence="3" key="1">
    <citation type="journal article" date="2019" name="Int. J. Syst. Evol. Microbiol.">
        <title>The Global Catalogue of Microorganisms (GCM) 10K type strain sequencing project: providing services to taxonomists for standard genome sequencing and annotation.</title>
        <authorList>
            <consortium name="The Broad Institute Genomics Platform"/>
            <consortium name="The Broad Institute Genome Sequencing Center for Infectious Disease"/>
            <person name="Wu L."/>
            <person name="Ma J."/>
        </authorList>
    </citation>
    <scope>NUCLEOTIDE SEQUENCE [LARGE SCALE GENOMIC DNA]</scope>
    <source>
        <strain evidence="3">TISTR 1535</strain>
    </source>
</reference>
<dbReference type="PANTHER" id="PTHR43346:SF1">
    <property type="entry name" value="QUERCETIN 2,3-DIOXYGENASE-RELATED"/>
    <property type="match status" value="1"/>
</dbReference>
<accession>A0ABW5VC56</accession>
<feature type="domain" description="Cupin type-2" evidence="1">
    <location>
        <begin position="89"/>
        <end position="164"/>
    </location>
</feature>
<dbReference type="InterPro" id="IPR052538">
    <property type="entry name" value="Flavonoid_dioxygenase-like"/>
</dbReference>
<gene>
    <name evidence="2" type="ORF">ACFSUO_14445</name>
</gene>
<dbReference type="InterPro" id="IPR014710">
    <property type="entry name" value="RmlC-like_jellyroll"/>
</dbReference>
<comment type="caution">
    <text evidence="2">The sequence shown here is derived from an EMBL/GenBank/DDBJ whole genome shotgun (WGS) entry which is preliminary data.</text>
</comment>
<evidence type="ECO:0000313" key="3">
    <source>
        <dbReference type="Proteomes" id="UP001597502"/>
    </source>
</evidence>
<dbReference type="RefSeq" id="WP_382395373.1">
    <property type="nucleotide sequence ID" value="NZ_JBHUNA010000038.1"/>
</dbReference>
<evidence type="ECO:0000313" key="2">
    <source>
        <dbReference type="EMBL" id="MFD2762154.1"/>
    </source>
</evidence>
<keyword evidence="3" id="KW-1185">Reference proteome</keyword>
<sequence length="188" mass="21705">MYNYSYSYMYPYPYSVNQPMYPADMQYARWVYPGMAKHSSYYQPVYGTYDAAFADFGGQPYTVNINQASKQNNTFRTAIWTGEHLQVTLMSIPIGGDVGLEMHTDVDQFLRIEEGQGFVQMGDRKDHLYYQQYVCDDSAIMVPARTWHNITNTGHKPLKLYSIYAPPEHPFGTVHPTQNIAFAEEHHS</sequence>
<name>A0ABW5VC56_9BACI</name>
<dbReference type="InterPro" id="IPR011051">
    <property type="entry name" value="RmlC_Cupin_sf"/>
</dbReference>
<dbReference type="EMBL" id="JBHUNA010000038">
    <property type="protein sequence ID" value="MFD2762154.1"/>
    <property type="molecule type" value="Genomic_DNA"/>
</dbReference>
<dbReference type="Gene3D" id="2.60.120.10">
    <property type="entry name" value="Jelly Rolls"/>
    <property type="match status" value="1"/>
</dbReference>
<organism evidence="2 3">
    <name type="scientific">Lentibacillus juripiscarius</name>
    <dbReference type="NCBI Taxonomy" id="257446"/>
    <lineage>
        <taxon>Bacteria</taxon>
        <taxon>Bacillati</taxon>
        <taxon>Bacillota</taxon>
        <taxon>Bacilli</taxon>
        <taxon>Bacillales</taxon>
        <taxon>Bacillaceae</taxon>
        <taxon>Lentibacillus</taxon>
    </lineage>
</organism>
<dbReference type="PANTHER" id="PTHR43346">
    <property type="entry name" value="LIGAND BINDING DOMAIN PROTEIN, PUTATIVE (AFU_ORTHOLOGUE AFUA_6G14370)-RELATED"/>
    <property type="match status" value="1"/>
</dbReference>
<dbReference type="CDD" id="cd02223">
    <property type="entry name" value="cupin_Bh2720-like"/>
    <property type="match status" value="1"/>
</dbReference>
<evidence type="ECO:0000259" key="1">
    <source>
        <dbReference type="Pfam" id="PF07883"/>
    </source>
</evidence>